<evidence type="ECO:0000313" key="10">
    <source>
        <dbReference type="Proteomes" id="UP000784294"/>
    </source>
</evidence>
<comment type="subcellular location">
    <subcellularLocation>
        <location evidence="1">Endoplasmic reticulum membrane</location>
        <topology evidence="1">Multi-pass membrane protein</topology>
    </subcellularLocation>
</comment>
<dbReference type="GO" id="GO:0005460">
    <property type="term" value="F:UDP-glucose transmembrane transporter activity"/>
    <property type="evidence" value="ECO:0007669"/>
    <property type="project" value="TreeGrafter"/>
</dbReference>
<dbReference type="Proteomes" id="UP000784294">
    <property type="component" value="Unassembled WGS sequence"/>
</dbReference>
<dbReference type="PANTHER" id="PTHR10778">
    <property type="entry name" value="SOLUTE CARRIER FAMILY 35 MEMBER B"/>
    <property type="match status" value="1"/>
</dbReference>
<sequence>MLTIISSKELRPKVPTKYYALCAFTYVAAMLSSNASLRFVNYPTQIIGKSVKPIPIMLFNVLWAKRKFPLHKYLFVLMITAGVVLFLVKNPSSGSQFSFHIGEALLVLSLVFDGLTGGIQEDLRCRYVVGSYSLMLQMNIWSITYLSVAVLGTGEVSKFIDFVILYPEVIWNILLFSVASAIGQLCAINCILIAACKTISLSYSSQIKATQCILLEARKASEEIFSFLGTTSYLL</sequence>
<evidence type="ECO:0000256" key="6">
    <source>
        <dbReference type="ARBA" id="ARBA00022989"/>
    </source>
</evidence>
<dbReference type="EMBL" id="CAAALY010250061">
    <property type="protein sequence ID" value="VEL35534.1"/>
    <property type="molecule type" value="Genomic_DNA"/>
</dbReference>
<comment type="similarity">
    <text evidence="2">Belongs to the nucleotide-sugar transporter family. SLC35B subfamily.</text>
</comment>
<dbReference type="Pfam" id="PF08449">
    <property type="entry name" value="UAA"/>
    <property type="match status" value="1"/>
</dbReference>
<dbReference type="SUPFAM" id="SSF103481">
    <property type="entry name" value="Multidrug resistance efflux transporter EmrE"/>
    <property type="match status" value="1"/>
</dbReference>
<dbReference type="GO" id="GO:0000139">
    <property type="term" value="C:Golgi membrane"/>
    <property type="evidence" value="ECO:0007669"/>
    <property type="project" value="TreeGrafter"/>
</dbReference>
<feature type="transmembrane region" description="Helical" evidence="8">
    <location>
        <begin position="18"/>
        <end position="40"/>
    </location>
</feature>
<evidence type="ECO:0000256" key="1">
    <source>
        <dbReference type="ARBA" id="ARBA00004477"/>
    </source>
</evidence>
<keyword evidence="3" id="KW-0813">Transport</keyword>
<evidence type="ECO:0000256" key="4">
    <source>
        <dbReference type="ARBA" id="ARBA00022692"/>
    </source>
</evidence>
<keyword evidence="10" id="KW-1185">Reference proteome</keyword>
<evidence type="ECO:0000256" key="2">
    <source>
        <dbReference type="ARBA" id="ARBA00010694"/>
    </source>
</evidence>
<evidence type="ECO:0000313" key="9">
    <source>
        <dbReference type="EMBL" id="VEL35534.1"/>
    </source>
</evidence>
<proteinExistence type="inferred from homology"/>
<keyword evidence="4 8" id="KW-0812">Transmembrane</keyword>
<feature type="transmembrane region" description="Helical" evidence="8">
    <location>
        <begin position="169"/>
        <end position="195"/>
    </location>
</feature>
<keyword evidence="7 8" id="KW-0472">Membrane</keyword>
<evidence type="ECO:0000256" key="5">
    <source>
        <dbReference type="ARBA" id="ARBA00022824"/>
    </source>
</evidence>
<dbReference type="InterPro" id="IPR013657">
    <property type="entry name" value="SCL35B1-4/HUT1"/>
</dbReference>
<evidence type="ECO:0000256" key="8">
    <source>
        <dbReference type="SAM" id="Phobius"/>
    </source>
</evidence>
<dbReference type="AlphaFoldDB" id="A0A3S5AF79"/>
<gene>
    <name evidence="9" type="ORF">PXEA_LOCUS28974</name>
</gene>
<dbReference type="InterPro" id="IPR037185">
    <property type="entry name" value="EmrE-like"/>
</dbReference>
<reference evidence="9" key="1">
    <citation type="submission" date="2018-11" db="EMBL/GenBank/DDBJ databases">
        <authorList>
            <consortium name="Pathogen Informatics"/>
        </authorList>
    </citation>
    <scope>NUCLEOTIDE SEQUENCE</scope>
</reference>
<protein>
    <submittedName>
        <fullName evidence="9">Uncharacterized protein</fullName>
    </submittedName>
</protein>
<dbReference type="OrthoDB" id="78344at2759"/>
<dbReference type="PANTHER" id="PTHR10778:SF10">
    <property type="entry name" value="SOLUTE CARRIER FAMILY 35 MEMBER B1"/>
    <property type="match status" value="1"/>
</dbReference>
<feature type="transmembrane region" description="Helical" evidence="8">
    <location>
        <begin position="73"/>
        <end position="91"/>
    </location>
</feature>
<comment type="caution">
    <text evidence="9">The sequence shown here is derived from an EMBL/GenBank/DDBJ whole genome shotgun (WGS) entry which is preliminary data.</text>
</comment>
<name>A0A3S5AF79_9PLAT</name>
<evidence type="ECO:0000256" key="3">
    <source>
        <dbReference type="ARBA" id="ARBA00022448"/>
    </source>
</evidence>
<dbReference type="GO" id="GO:0005459">
    <property type="term" value="F:UDP-galactose transmembrane transporter activity"/>
    <property type="evidence" value="ECO:0007669"/>
    <property type="project" value="TreeGrafter"/>
</dbReference>
<organism evidence="9 10">
    <name type="scientific">Protopolystoma xenopodis</name>
    <dbReference type="NCBI Taxonomy" id="117903"/>
    <lineage>
        <taxon>Eukaryota</taxon>
        <taxon>Metazoa</taxon>
        <taxon>Spiralia</taxon>
        <taxon>Lophotrochozoa</taxon>
        <taxon>Platyhelminthes</taxon>
        <taxon>Monogenea</taxon>
        <taxon>Polyopisthocotylea</taxon>
        <taxon>Polystomatidea</taxon>
        <taxon>Polystomatidae</taxon>
        <taxon>Protopolystoma</taxon>
    </lineage>
</organism>
<dbReference type="GO" id="GO:0005789">
    <property type="term" value="C:endoplasmic reticulum membrane"/>
    <property type="evidence" value="ECO:0007669"/>
    <property type="project" value="UniProtKB-SubCell"/>
</dbReference>
<accession>A0A3S5AF79</accession>
<keyword evidence="6 8" id="KW-1133">Transmembrane helix</keyword>
<evidence type="ECO:0000256" key="7">
    <source>
        <dbReference type="ARBA" id="ARBA00023136"/>
    </source>
</evidence>
<feature type="transmembrane region" description="Helical" evidence="8">
    <location>
        <begin position="97"/>
        <end position="115"/>
    </location>
</feature>
<keyword evidence="5" id="KW-0256">Endoplasmic reticulum</keyword>
<feature type="transmembrane region" description="Helical" evidence="8">
    <location>
        <begin position="127"/>
        <end position="149"/>
    </location>
</feature>